<evidence type="ECO:0000313" key="10">
    <source>
        <dbReference type="EMBL" id="GAA0723138.1"/>
    </source>
</evidence>
<evidence type="ECO:0000256" key="6">
    <source>
        <dbReference type="ARBA" id="ARBA00023326"/>
    </source>
</evidence>
<name>A0ABN1IXM6_9FLAO</name>
<comment type="similarity">
    <text evidence="1">Belongs to the glycosyl hydrolase 9 (cellulase E) family.</text>
</comment>
<dbReference type="SUPFAM" id="SSF48208">
    <property type="entry name" value="Six-hairpin glycosidases"/>
    <property type="match status" value="1"/>
</dbReference>
<dbReference type="Pfam" id="PF18962">
    <property type="entry name" value="Por_Secre_tail"/>
    <property type="match status" value="1"/>
</dbReference>
<dbReference type="Gene3D" id="1.50.10.10">
    <property type="match status" value="1"/>
</dbReference>
<sequence>MCICEIEAQSLTNYIVIDQFGYRPNSDKIAVIRDPQTGFDSSESFNPGNTYALVNASNDQQVFTGTPVAWNAGAEDTSSGDKAWWFDFSSHTNPGTYYILDTTNNLRSFEFEIREDIYNEILKQAVRTFYYQRVGFAKETPYAEPNWTDGASHMGALQDTQCRSYDTPNDASTEKDVSGGWYDAGDYNKYTNWTSNYIYEMLLAYEESPDIWGDDYNIPESGNTIPDIIDEAKWGMDHLLRLQNNDGSMIAVVSESHASPPSSATGPSLYGAVNTSSTWNSASTFAYGAKIFASLGMTAYASTLEQAAINAWNWATTNPNVVWRNNDVANGSQGIGAGQQEVDDYGRAMYKLRAAAHLYEITNQDSYKTFFESNYTETHMIAWNFVFPFEAREQETLLYYTRIPGVSTNVKDNIINTYNNSMNSNAINFMSFDNKVDPYMAHLDTYTWGSNNTKAKKGLTFYSIKEYALNNTREADAEKAAENYIHYMHGVNPLNMVYLTNMYSYGGDHCANQIYHTWFQDGTDWDETGVSLYGPAPGFVPGGPNPSYDRDQCCNSSCGSTANDALCNAISINPPKGQPDQKSYLDFNNNWPLNSWSISENSCGYQIAYIRLLSKFVSDTNNTLSINTPNTRNPKLVVYPNPAKNQIKIKFPNNIDTSDYTVTISSLVGKKLIETKIKDYINVSKLNQGMYILTAENKTKSFSQKFIIQ</sequence>
<accession>A0ABN1IXM6</accession>
<keyword evidence="6" id="KW-0624">Polysaccharide degradation</keyword>
<dbReference type="InterPro" id="IPR004197">
    <property type="entry name" value="Cellulase_Ig-like"/>
</dbReference>
<proteinExistence type="inferred from homology"/>
<dbReference type="InterPro" id="IPR014756">
    <property type="entry name" value="Ig_E-set"/>
</dbReference>
<gene>
    <name evidence="10" type="ORF">GCM10009430_26280</name>
</gene>
<evidence type="ECO:0000256" key="3">
    <source>
        <dbReference type="ARBA" id="ARBA00022801"/>
    </source>
</evidence>
<evidence type="ECO:0000256" key="4">
    <source>
        <dbReference type="ARBA" id="ARBA00023277"/>
    </source>
</evidence>
<dbReference type="Gene3D" id="2.60.40.10">
    <property type="entry name" value="Immunoglobulins"/>
    <property type="match status" value="1"/>
</dbReference>
<dbReference type="Proteomes" id="UP001501758">
    <property type="component" value="Unassembled WGS sequence"/>
</dbReference>
<keyword evidence="2" id="KW-0732">Signal</keyword>
<dbReference type="CDD" id="cd02850">
    <property type="entry name" value="E_set_Cellulase_N"/>
    <property type="match status" value="1"/>
</dbReference>
<keyword evidence="3" id="KW-0378">Hydrolase</keyword>
<evidence type="ECO:0000256" key="2">
    <source>
        <dbReference type="ARBA" id="ARBA00022729"/>
    </source>
</evidence>
<dbReference type="NCBIfam" id="TIGR04183">
    <property type="entry name" value="Por_Secre_tail"/>
    <property type="match status" value="1"/>
</dbReference>
<dbReference type="Pfam" id="PF02927">
    <property type="entry name" value="CelD_N"/>
    <property type="match status" value="1"/>
</dbReference>
<evidence type="ECO:0000259" key="9">
    <source>
        <dbReference type="Pfam" id="PF18962"/>
    </source>
</evidence>
<dbReference type="PANTHER" id="PTHR22298">
    <property type="entry name" value="ENDO-1,4-BETA-GLUCANASE"/>
    <property type="match status" value="1"/>
</dbReference>
<reference evidence="10 11" key="1">
    <citation type="journal article" date="2019" name="Int. J. Syst. Evol. Microbiol.">
        <title>The Global Catalogue of Microorganisms (GCM) 10K type strain sequencing project: providing services to taxonomists for standard genome sequencing and annotation.</title>
        <authorList>
            <consortium name="The Broad Institute Genomics Platform"/>
            <consortium name="The Broad Institute Genome Sequencing Center for Infectious Disease"/>
            <person name="Wu L."/>
            <person name="Ma J."/>
        </authorList>
    </citation>
    <scope>NUCLEOTIDE SEQUENCE [LARGE SCALE GENOMIC DNA]</scope>
    <source>
        <strain evidence="10 11">JCM 15974</strain>
    </source>
</reference>
<evidence type="ECO:0008006" key="12">
    <source>
        <dbReference type="Google" id="ProtNLM"/>
    </source>
</evidence>
<keyword evidence="5" id="KW-0326">Glycosidase</keyword>
<feature type="domain" description="Glycoside hydrolase family 9" evidence="7">
    <location>
        <begin position="118"/>
        <end position="602"/>
    </location>
</feature>
<protein>
    <recommendedName>
        <fullName evidence="12">Por secretion system C-terminal sorting domain-containing protein</fullName>
    </recommendedName>
</protein>
<evidence type="ECO:0000256" key="1">
    <source>
        <dbReference type="ARBA" id="ARBA00007072"/>
    </source>
</evidence>
<keyword evidence="4" id="KW-0119">Carbohydrate metabolism</keyword>
<feature type="domain" description="Cellulase Ig-like" evidence="8">
    <location>
        <begin position="13"/>
        <end position="99"/>
    </location>
</feature>
<evidence type="ECO:0000256" key="5">
    <source>
        <dbReference type="ARBA" id="ARBA00023295"/>
    </source>
</evidence>
<dbReference type="InterPro" id="IPR012341">
    <property type="entry name" value="6hp_glycosidase-like_sf"/>
</dbReference>
<evidence type="ECO:0000313" key="11">
    <source>
        <dbReference type="Proteomes" id="UP001501758"/>
    </source>
</evidence>
<organism evidence="10 11">
    <name type="scientific">Aquimarina litoralis</name>
    <dbReference type="NCBI Taxonomy" id="584605"/>
    <lineage>
        <taxon>Bacteria</taxon>
        <taxon>Pseudomonadati</taxon>
        <taxon>Bacteroidota</taxon>
        <taxon>Flavobacteriia</taxon>
        <taxon>Flavobacteriales</taxon>
        <taxon>Flavobacteriaceae</taxon>
        <taxon>Aquimarina</taxon>
    </lineage>
</organism>
<keyword evidence="11" id="KW-1185">Reference proteome</keyword>
<evidence type="ECO:0000259" key="8">
    <source>
        <dbReference type="Pfam" id="PF02927"/>
    </source>
</evidence>
<dbReference type="InterPro" id="IPR026444">
    <property type="entry name" value="Secre_tail"/>
</dbReference>
<dbReference type="SUPFAM" id="SSF81296">
    <property type="entry name" value="E set domains"/>
    <property type="match status" value="1"/>
</dbReference>
<dbReference type="InterPro" id="IPR008928">
    <property type="entry name" value="6-hairpin_glycosidase_sf"/>
</dbReference>
<evidence type="ECO:0000259" key="7">
    <source>
        <dbReference type="Pfam" id="PF00759"/>
    </source>
</evidence>
<dbReference type="InterPro" id="IPR001701">
    <property type="entry name" value="Glyco_hydro_9"/>
</dbReference>
<comment type="caution">
    <text evidence="10">The sequence shown here is derived from an EMBL/GenBank/DDBJ whole genome shotgun (WGS) entry which is preliminary data.</text>
</comment>
<feature type="domain" description="Secretion system C-terminal sorting" evidence="9">
    <location>
        <begin position="638"/>
        <end position="708"/>
    </location>
</feature>
<dbReference type="EMBL" id="BAAAGE010000002">
    <property type="protein sequence ID" value="GAA0723138.1"/>
    <property type="molecule type" value="Genomic_DNA"/>
</dbReference>
<dbReference type="InterPro" id="IPR013783">
    <property type="entry name" value="Ig-like_fold"/>
</dbReference>
<dbReference type="Pfam" id="PF00759">
    <property type="entry name" value="Glyco_hydro_9"/>
    <property type="match status" value="1"/>
</dbReference>